<gene>
    <name evidence="8" type="ORF">SAMN05421684_3322</name>
</gene>
<comment type="subcellular location">
    <subcellularLocation>
        <location evidence="1">Cell membrane</location>
        <topology evidence="1">Multi-pass membrane protein</topology>
    </subcellularLocation>
</comment>
<dbReference type="GO" id="GO:0022857">
    <property type="term" value="F:transmembrane transporter activity"/>
    <property type="evidence" value="ECO:0007669"/>
    <property type="project" value="InterPro"/>
</dbReference>
<name>A0A1H3QZS4_9ACTN</name>
<dbReference type="PANTHER" id="PTHR42770:SF13">
    <property type="entry name" value="L-METHIONINE_BRANCHED-CHAIN AMINO ACID EXPORTER YJEH"/>
    <property type="match status" value="1"/>
</dbReference>
<sequence length="454" mass="44721">MTSDIGIARGTALYIGALLGPGLLLLPGLAASQAGPASVVAWAVLLGASALFAVVFAALGVRHPSAGGVWGYATAGLGPRAGRVVAWCFLAGVIGGAPIVSVVGGNYVAELTGGGVRVAATTAAVLLVGTLVVTARGVRTSATIQFGLVALLLVIVVGAVAGAAPASRAANWTPFAPHGWVALGPAAATLMLAFVGWEAIAPLTTRFARPRRQLPVVIAIAFAATAVVYLALGIVTVAALGERAGTEVPLAALLRIGLGDIGTAVAAVGAVVLTIGAMLAYLAGAASLARALRPEIGGPSAGRVLAPQPGGDRPRPGMAREPQPGGDGLGAGMAREPGSGGAGLPRWLAGAVLVSGVVLIGPLATGRIELATLVNVPTTFFLVVYLGCTAAGWRLLRGAPRICAGIACVMVAVVLAFCGSALIPAAVVTMAASMGRRSARRTVGHPLDAAPDPG</sequence>
<reference evidence="9" key="1">
    <citation type="submission" date="2016-10" db="EMBL/GenBank/DDBJ databases">
        <authorList>
            <person name="Varghese N."/>
            <person name="Submissions S."/>
        </authorList>
    </citation>
    <scope>NUCLEOTIDE SEQUENCE [LARGE SCALE GENOMIC DNA]</scope>
    <source>
        <strain evidence="9">DSM 44718</strain>
    </source>
</reference>
<dbReference type="AlphaFoldDB" id="A0A1H3QZS4"/>
<feature type="transmembrane region" description="Helical" evidence="7">
    <location>
        <begin position="146"/>
        <end position="167"/>
    </location>
</feature>
<evidence type="ECO:0000256" key="3">
    <source>
        <dbReference type="ARBA" id="ARBA00022692"/>
    </source>
</evidence>
<dbReference type="InterPro" id="IPR002293">
    <property type="entry name" value="AA/rel_permease1"/>
</dbReference>
<accession>A0A1H3QZS4</accession>
<dbReference type="Gene3D" id="1.20.1740.10">
    <property type="entry name" value="Amino acid/polyamine transporter I"/>
    <property type="match status" value="1"/>
</dbReference>
<evidence type="ECO:0000256" key="2">
    <source>
        <dbReference type="ARBA" id="ARBA00022475"/>
    </source>
</evidence>
<feature type="transmembrane region" description="Helical" evidence="7">
    <location>
        <begin position="261"/>
        <end position="283"/>
    </location>
</feature>
<dbReference type="PANTHER" id="PTHR42770">
    <property type="entry name" value="AMINO ACID TRANSPORTER-RELATED"/>
    <property type="match status" value="1"/>
</dbReference>
<feature type="transmembrane region" description="Helical" evidence="7">
    <location>
        <begin position="179"/>
        <end position="204"/>
    </location>
</feature>
<evidence type="ECO:0000313" key="9">
    <source>
        <dbReference type="Proteomes" id="UP000199632"/>
    </source>
</evidence>
<feature type="transmembrane region" description="Helical" evidence="7">
    <location>
        <begin position="344"/>
        <end position="364"/>
    </location>
</feature>
<dbReference type="EMBL" id="FNQB01000002">
    <property type="protein sequence ID" value="SDZ18753.1"/>
    <property type="molecule type" value="Genomic_DNA"/>
</dbReference>
<dbReference type="PIRSF" id="PIRSF006060">
    <property type="entry name" value="AA_transporter"/>
    <property type="match status" value="1"/>
</dbReference>
<dbReference type="GO" id="GO:0005886">
    <property type="term" value="C:plasma membrane"/>
    <property type="evidence" value="ECO:0007669"/>
    <property type="project" value="UniProtKB-SubCell"/>
</dbReference>
<evidence type="ECO:0000256" key="4">
    <source>
        <dbReference type="ARBA" id="ARBA00022989"/>
    </source>
</evidence>
<keyword evidence="2" id="KW-1003">Cell membrane</keyword>
<feature type="transmembrane region" description="Helical" evidence="7">
    <location>
        <begin position="84"/>
        <end position="109"/>
    </location>
</feature>
<organism evidence="8 9">
    <name type="scientific">Asanoa ishikariensis</name>
    <dbReference type="NCBI Taxonomy" id="137265"/>
    <lineage>
        <taxon>Bacteria</taxon>
        <taxon>Bacillati</taxon>
        <taxon>Actinomycetota</taxon>
        <taxon>Actinomycetes</taxon>
        <taxon>Micromonosporales</taxon>
        <taxon>Micromonosporaceae</taxon>
        <taxon>Asanoa</taxon>
    </lineage>
</organism>
<feature type="transmembrane region" description="Helical" evidence="7">
    <location>
        <begin position="216"/>
        <end position="241"/>
    </location>
</feature>
<keyword evidence="5 7" id="KW-0472">Membrane</keyword>
<evidence type="ECO:0000256" key="5">
    <source>
        <dbReference type="ARBA" id="ARBA00023136"/>
    </source>
</evidence>
<evidence type="ECO:0000256" key="1">
    <source>
        <dbReference type="ARBA" id="ARBA00004651"/>
    </source>
</evidence>
<dbReference type="OrthoDB" id="9117841at2"/>
<keyword evidence="4 7" id="KW-1133">Transmembrane helix</keyword>
<evidence type="ECO:0000256" key="7">
    <source>
        <dbReference type="SAM" id="Phobius"/>
    </source>
</evidence>
<dbReference type="STRING" id="137265.SAMN05421684_3322"/>
<keyword evidence="9" id="KW-1185">Reference proteome</keyword>
<feature type="transmembrane region" description="Helical" evidence="7">
    <location>
        <begin position="39"/>
        <end position="61"/>
    </location>
</feature>
<proteinExistence type="predicted"/>
<dbReference type="Proteomes" id="UP000199632">
    <property type="component" value="Unassembled WGS sequence"/>
</dbReference>
<feature type="region of interest" description="Disordered" evidence="6">
    <location>
        <begin position="300"/>
        <end position="338"/>
    </location>
</feature>
<protein>
    <submittedName>
        <fullName evidence="8">Amino acid efflux transporter</fullName>
    </submittedName>
</protein>
<feature type="transmembrane region" description="Helical" evidence="7">
    <location>
        <begin position="115"/>
        <end position="134"/>
    </location>
</feature>
<feature type="transmembrane region" description="Helical" evidence="7">
    <location>
        <begin position="403"/>
        <end position="427"/>
    </location>
</feature>
<dbReference type="Pfam" id="PF13520">
    <property type="entry name" value="AA_permease_2"/>
    <property type="match status" value="1"/>
</dbReference>
<dbReference type="RefSeq" id="WP_090792725.1">
    <property type="nucleotide sequence ID" value="NZ_BOND01000008.1"/>
</dbReference>
<keyword evidence="3 7" id="KW-0812">Transmembrane</keyword>
<feature type="transmembrane region" description="Helical" evidence="7">
    <location>
        <begin position="376"/>
        <end position="396"/>
    </location>
</feature>
<evidence type="ECO:0000256" key="6">
    <source>
        <dbReference type="SAM" id="MobiDB-lite"/>
    </source>
</evidence>
<feature type="transmembrane region" description="Helical" evidence="7">
    <location>
        <begin position="12"/>
        <end position="33"/>
    </location>
</feature>
<dbReference type="InterPro" id="IPR050367">
    <property type="entry name" value="APC_superfamily"/>
</dbReference>
<evidence type="ECO:0000313" key="8">
    <source>
        <dbReference type="EMBL" id="SDZ18753.1"/>
    </source>
</evidence>